<organism evidence="4 5">
    <name type="scientific">Spiribacter salinus</name>
    <dbReference type="NCBI Taxonomy" id="1335746"/>
    <lineage>
        <taxon>Bacteria</taxon>
        <taxon>Pseudomonadati</taxon>
        <taxon>Pseudomonadota</taxon>
        <taxon>Gammaproteobacteria</taxon>
        <taxon>Chromatiales</taxon>
        <taxon>Ectothiorhodospiraceae</taxon>
        <taxon>Spiribacter</taxon>
    </lineage>
</organism>
<dbReference type="InterPro" id="IPR004042">
    <property type="entry name" value="Intein_endonuc_central"/>
</dbReference>
<dbReference type="PRINTS" id="PR00379">
    <property type="entry name" value="INTEIN"/>
</dbReference>
<feature type="non-terminal residue" evidence="4">
    <location>
        <position position="1"/>
    </location>
</feature>
<comment type="caution">
    <text evidence="4">The sequence shown here is derived from an EMBL/GenBank/DDBJ whole genome shotgun (WGS) entry which is preliminary data.</text>
</comment>
<reference evidence="4 5" key="1">
    <citation type="submission" date="2019-06" db="EMBL/GenBank/DDBJ databases">
        <title>Metagenome assembled Genome of Spiribacter salinus SL48-SHIP from the microbial mat of Salt Lake 48 (Novosibirsk region, Russia).</title>
        <authorList>
            <person name="Shipova A."/>
            <person name="Rozanov A.S."/>
            <person name="Bryanskaya A.V."/>
            <person name="Peltek S.E."/>
        </authorList>
    </citation>
    <scope>NUCLEOTIDE SEQUENCE [LARGE SCALE GENOMIC DNA]</scope>
    <source>
        <strain evidence="4">SL48-SHIP-2</strain>
    </source>
</reference>
<dbReference type="Gene3D" id="3.10.28.10">
    <property type="entry name" value="Homing endonucleases"/>
    <property type="match status" value="1"/>
</dbReference>
<dbReference type="EMBL" id="VIFK01000639">
    <property type="protein sequence ID" value="TQE92584.1"/>
    <property type="molecule type" value="Genomic_DNA"/>
</dbReference>
<dbReference type="PROSITE" id="PS50819">
    <property type="entry name" value="INTEIN_ENDONUCLEASE"/>
    <property type="match status" value="1"/>
</dbReference>
<feature type="domain" description="DOD-type homing endonuclease" evidence="3">
    <location>
        <begin position="133"/>
        <end position="278"/>
    </location>
</feature>
<dbReference type="NCBIfam" id="TIGR01443">
    <property type="entry name" value="intein_Cterm"/>
    <property type="match status" value="1"/>
</dbReference>
<keyword evidence="2" id="KW-0651">Protein splicing</keyword>
<dbReference type="GO" id="GO:0016539">
    <property type="term" value="P:intein-mediated protein splicing"/>
    <property type="evidence" value="ECO:0007669"/>
    <property type="project" value="InterPro"/>
</dbReference>
<evidence type="ECO:0000313" key="5">
    <source>
        <dbReference type="Proteomes" id="UP000315400"/>
    </source>
</evidence>
<dbReference type="AlphaFoldDB" id="A0A540V739"/>
<name>A0A540V739_9GAMM</name>
<dbReference type="Proteomes" id="UP000315400">
    <property type="component" value="Unassembled WGS sequence"/>
</dbReference>
<dbReference type="InterPro" id="IPR027434">
    <property type="entry name" value="Homing_endonucl"/>
</dbReference>
<protein>
    <submittedName>
        <fullName evidence="4">Ribonucleoside reductase</fullName>
    </submittedName>
</protein>
<evidence type="ECO:0000259" key="3">
    <source>
        <dbReference type="PROSITE" id="PS50819"/>
    </source>
</evidence>
<sequence>NQMNNLQYCETISATNPCVTADTWVTTKAGARQVRDLIGRPFQAMVDGAAWNSGPEGFFATGTKPVLRLTTACGRALRLTANHKVRKVTARTRWRLETEWVPAGDLASGDEVMLHDHGAAAVIRAPEDAVGYLLGLLIGDGVIRDDKTILSFWKDAACVGGEDAADSVMERAETLLREMEHRADFAGWQEVSGRNEYRISTAALARLAEKYGLVRGHKTLTQEIEAAPAGFGAEVLRGLFDADGSVQGQQSKGVSVRLAQSDADLLARAQRMLARLGINSTIYHARRSAGMRPMPDGKGGQKDYAIRTQHELVISGANLTVFAARVGFADMAKQRRLEASLSGYKRALNRERFHACIERIDADGEATVYDVQIPGVNAFDANGFYVHNCGEQPLPPYGACLLGSVN</sequence>
<feature type="non-terminal residue" evidence="4">
    <location>
        <position position="406"/>
    </location>
</feature>
<evidence type="ECO:0000256" key="1">
    <source>
        <dbReference type="ARBA" id="ARBA00022813"/>
    </source>
</evidence>
<dbReference type="SUPFAM" id="SSF55608">
    <property type="entry name" value="Homing endonucleases"/>
    <property type="match status" value="1"/>
</dbReference>
<dbReference type="PROSITE" id="PS50818">
    <property type="entry name" value="INTEIN_C_TER"/>
    <property type="match status" value="1"/>
</dbReference>
<evidence type="ECO:0000256" key="2">
    <source>
        <dbReference type="ARBA" id="ARBA00023000"/>
    </source>
</evidence>
<dbReference type="Gene3D" id="2.170.16.10">
    <property type="entry name" value="Hedgehog/Intein (Hint) domain"/>
    <property type="match status" value="2"/>
</dbReference>
<dbReference type="CDD" id="cd00081">
    <property type="entry name" value="Hint"/>
    <property type="match status" value="1"/>
</dbReference>
<dbReference type="Pfam" id="PF14890">
    <property type="entry name" value="Intein_splicing"/>
    <property type="match status" value="1"/>
</dbReference>
<dbReference type="InterPro" id="IPR006142">
    <property type="entry name" value="INTEIN"/>
</dbReference>
<accession>A0A540V739</accession>
<dbReference type="InterPro" id="IPR030934">
    <property type="entry name" value="Intein_C"/>
</dbReference>
<dbReference type="PROSITE" id="PS50817">
    <property type="entry name" value="INTEIN_N_TER"/>
    <property type="match status" value="1"/>
</dbReference>
<dbReference type="InterPro" id="IPR006141">
    <property type="entry name" value="Intein_N"/>
</dbReference>
<dbReference type="SMART" id="SM00306">
    <property type="entry name" value="HintN"/>
    <property type="match status" value="1"/>
</dbReference>
<dbReference type="SUPFAM" id="SSF51294">
    <property type="entry name" value="Hedgehog/intein (Hint) domain"/>
    <property type="match status" value="1"/>
</dbReference>
<keyword evidence="1" id="KW-0068">Autocatalytic cleavage</keyword>
<dbReference type="InterPro" id="IPR004860">
    <property type="entry name" value="LAGLIDADG_dom"/>
</dbReference>
<proteinExistence type="predicted"/>
<dbReference type="GO" id="GO:0004519">
    <property type="term" value="F:endonuclease activity"/>
    <property type="evidence" value="ECO:0007669"/>
    <property type="project" value="InterPro"/>
</dbReference>
<dbReference type="Pfam" id="PF14528">
    <property type="entry name" value="LAGLIDADG_3"/>
    <property type="match status" value="1"/>
</dbReference>
<evidence type="ECO:0000313" key="4">
    <source>
        <dbReference type="EMBL" id="TQE92584.1"/>
    </source>
</evidence>
<gene>
    <name evidence="4" type="ORF">FKY71_19735</name>
</gene>
<dbReference type="InterPro" id="IPR003587">
    <property type="entry name" value="Hint_dom_N"/>
</dbReference>
<dbReference type="InterPro" id="IPR036844">
    <property type="entry name" value="Hint_dom_sf"/>
</dbReference>